<feature type="compositionally biased region" description="Basic and acidic residues" evidence="1">
    <location>
        <begin position="1"/>
        <end position="10"/>
    </location>
</feature>
<feature type="region of interest" description="Disordered" evidence="1">
    <location>
        <begin position="1"/>
        <end position="20"/>
    </location>
</feature>
<dbReference type="EMBL" id="BLXT01006003">
    <property type="protein sequence ID" value="GFO28126.1"/>
    <property type="molecule type" value="Genomic_DNA"/>
</dbReference>
<proteinExistence type="predicted"/>
<gene>
    <name evidence="2" type="ORF">PoB_005463100</name>
</gene>
<evidence type="ECO:0000256" key="1">
    <source>
        <dbReference type="SAM" id="MobiDB-lite"/>
    </source>
</evidence>
<accession>A0AAV4C9X6</accession>
<dbReference type="AlphaFoldDB" id="A0AAV4C9X6"/>
<comment type="caution">
    <text evidence="2">The sequence shown here is derived from an EMBL/GenBank/DDBJ whole genome shotgun (WGS) entry which is preliminary data.</text>
</comment>
<organism evidence="2 3">
    <name type="scientific">Plakobranchus ocellatus</name>
    <dbReference type="NCBI Taxonomy" id="259542"/>
    <lineage>
        <taxon>Eukaryota</taxon>
        <taxon>Metazoa</taxon>
        <taxon>Spiralia</taxon>
        <taxon>Lophotrochozoa</taxon>
        <taxon>Mollusca</taxon>
        <taxon>Gastropoda</taxon>
        <taxon>Heterobranchia</taxon>
        <taxon>Euthyneura</taxon>
        <taxon>Panpulmonata</taxon>
        <taxon>Sacoglossa</taxon>
        <taxon>Placobranchoidea</taxon>
        <taxon>Plakobranchidae</taxon>
        <taxon>Plakobranchus</taxon>
    </lineage>
</organism>
<evidence type="ECO:0000313" key="2">
    <source>
        <dbReference type="EMBL" id="GFO28126.1"/>
    </source>
</evidence>
<reference evidence="2 3" key="1">
    <citation type="journal article" date="2021" name="Elife">
        <title>Chloroplast acquisition without the gene transfer in kleptoplastic sea slugs, Plakobranchus ocellatus.</title>
        <authorList>
            <person name="Maeda T."/>
            <person name="Takahashi S."/>
            <person name="Yoshida T."/>
            <person name="Shimamura S."/>
            <person name="Takaki Y."/>
            <person name="Nagai Y."/>
            <person name="Toyoda A."/>
            <person name="Suzuki Y."/>
            <person name="Arimoto A."/>
            <person name="Ishii H."/>
            <person name="Satoh N."/>
            <person name="Nishiyama T."/>
            <person name="Hasebe M."/>
            <person name="Maruyama T."/>
            <person name="Minagawa J."/>
            <person name="Obokata J."/>
            <person name="Shigenobu S."/>
        </authorList>
    </citation>
    <scope>NUCLEOTIDE SEQUENCE [LARGE SCALE GENOMIC DNA]</scope>
</reference>
<sequence length="106" mass="11652">MLRVGRHDLHPLPPPKPPVAAGSLYSSQTTLANVFATPLSQNPVISSGPFKCPLGKDPDFQKKSCPPHLEILLAMAKDAFQNIKNKYGHQNKGEKNIRIVSAIIWQ</sequence>
<evidence type="ECO:0000313" key="3">
    <source>
        <dbReference type="Proteomes" id="UP000735302"/>
    </source>
</evidence>
<keyword evidence="3" id="KW-1185">Reference proteome</keyword>
<protein>
    <submittedName>
        <fullName evidence="2">Uncharacterized protein</fullName>
    </submittedName>
</protein>
<name>A0AAV4C9X6_9GAST</name>
<dbReference type="Proteomes" id="UP000735302">
    <property type="component" value="Unassembled WGS sequence"/>
</dbReference>